<dbReference type="Proteomes" id="UP000276437">
    <property type="component" value="Chromosome"/>
</dbReference>
<evidence type="ECO:0000259" key="1">
    <source>
        <dbReference type="Pfam" id="PF11823"/>
    </source>
</evidence>
<evidence type="ECO:0000313" key="3">
    <source>
        <dbReference type="Proteomes" id="UP000276437"/>
    </source>
</evidence>
<dbReference type="Pfam" id="PF11823">
    <property type="entry name" value="Se_S_carrier"/>
    <property type="match status" value="1"/>
</dbReference>
<gene>
    <name evidence="2" type="ORF">MAMMFC1_01263</name>
</gene>
<dbReference type="RefSeq" id="WP_126307424.1">
    <property type="nucleotide sequence ID" value="NZ_AP018449.1"/>
</dbReference>
<feature type="domain" description="Putative Se/S carrier protein-like" evidence="1">
    <location>
        <begin position="15"/>
        <end position="82"/>
    </location>
</feature>
<dbReference type="InterPro" id="IPR021778">
    <property type="entry name" value="Se/S_carrier-like"/>
</dbReference>
<dbReference type="AlphaFoldDB" id="A0A348AHR1"/>
<organism evidence="2 3">
    <name type="scientific">Methylomusa anaerophila</name>
    <dbReference type="NCBI Taxonomy" id="1930071"/>
    <lineage>
        <taxon>Bacteria</taxon>
        <taxon>Bacillati</taxon>
        <taxon>Bacillota</taxon>
        <taxon>Negativicutes</taxon>
        <taxon>Selenomonadales</taxon>
        <taxon>Sporomusaceae</taxon>
        <taxon>Methylomusa</taxon>
    </lineage>
</organism>
<sequence length="105" mass="11347">MTAGVKSSGTEHYDWLISFASVHQAIKAEKILVQAGIKVTAMPTPREIDISCGQCLLIAAGDEAAAFKLFAAGQVRWAKLYRRTLAQGPGGPVKIYERVSENTQL</sequence>
<dbReference type="EMBL" id="AP018449">
    <property type="protein sequence ID" value="BBB90609.1"/>
    <property type="molecule type" value="Genomic_DNA"/>
</dbReference>
<dbReference type="OrthoDB" id="3192849at2"/>
<keyword evidence="3" id="KW-1185">Reference proteome</keyword>
<dbReference type="KEGG" id="mana:MAMMFC1_01263"/>
<protein>
    <recommendedName>
        <fullName evidence="1">Putative Se/S carrier protein-like domain-containing protein</fullName>
    </recommendedName>
</protein>
<reference evidence="2 3" key="1">
    <citation type="journal article" date="2018" name="Int. J. Syst. Evol. Microbiol.">
        <title>Methylomusa anaerophila gen. nov., sp. nov., an anaerobic methanol-utilizing bacterium isolated from a microbial fuel cell.</title>
        <authorList>
            <person name="Amano N."/>
            <person name="Yamamuro A."/>
            <person name="Miyahara M."/>
            <person name="Kouzuma A."/>
            <person name="Abe T."/>
            <person name="Watanabe K."/>
        </authorList>
    </citation>
    <scope>NUCLEOTIDE SEQUENCE [LARGE SCALE GENOMIC DNA]</scope>
    <source>
        <strain evidence="2 3">MMFC1</strain>
    </source>
</reference>
<evidence type="ECO:0000313" key="2">
    <source>
        <dbReference type="EMBL" id="BBB90609.1"/>
    </source>
</evidence>
<proteinExistence type="predicted"/>
<accession>A0A348AHR1</accession>
<name>A0A348AHR1_9FIRM</name>